<comment type="similarity">
    <text evidence="1">Belongs to the LOR family.</text>
</comment>
<accession>A0AAD8MA17</accession>
<dbReference type="SUPFAM" id="SSF54518">
    <property type="entry name" value="Tubby C-terminal domain-like"/>
    <property type="match status" value="1"/>
</dbReference>
<evidence type="ECO:0000256" key="1">
    <source>
        <dbReference type="ARBA" id="ARBA00005437"/>
    </source>
</evidence>
<dbReference type="Gene3D" id="2.40.160.200">
    <property type="entry name" value="LURP1-related"/>
    <property type="match status" value="1"/>
</dbReference>
<dbReference type="EMBL" id="JAUIZM010000009">
    <property type="protein sequence ID" value="KAK1365164.1"/>
    <property type="molecule type" value="Genomic_DNA"/>
</dbReference>
<dbReference type="Pfam" id="PF04525">
    <property type="entry name" value="LOR"/>
    <property type="match status" value="1"/>
</dbReference>
<comment type="caution">
    <text evidence="2">The sequence shown here is derived from an EMBL/GenBank/DDBJ whole genome shotgun (WGS) entry which is preliminary data.</text>
</comment>
<gene>
    <name evidence="2" type="ORF">POM88_040725</name>
</gene>
<dbReference type="InterPro" id="IPR025659">
    <property type="entry name" value="Tubby-like_C"/>
</dbReference>
<evidence type="ECO:0000313" key="2">
    <source>
        <dbReference type="EMBL" id="KAK1365164.1"/>
    </source>
</evidence>
<proteinExistence type="inferred from homology"/>
<dbReference type="AlphaFoldDB" id="A0AAD8MA17"/>
<dbReference type="InterPro" id="IPR038595">
    <property type="entry name" value="LOR_sf"/>
</dbReference>
<dbReference type="PANTHER" id="PTHR31087">
    <property type="match status" value="1"/>
</dbReference>
<reference evidence="2" key="1">
    <citation type="submission" date="2023-02" db="EMBL/GenBank/DDBJ databases">
        <title>Genome of toxic invasive species Heracleum sosnowskyi carries increased number of genes despite the absence of recent whole-genome duplications.</title>
        <authorList>
            <person name="Schelkunov M."/>
            <person name="Shtratnikova V."/>
            <person name="Makarenko M."/>
            <person name="Klepikova A."/>
            <person name="Omelchenko D."/>
            <person name="Novikova G."/>
            <person name="Obukhova E."/>
            <person name="Bogdanov V."/>
            <person name="Penin A."/>
            <person name="Logacheva M."/>
        </authorList>
    </citation>
    <scope>NUCLEOTIDE SEQUENCE</scope>
    <source>
        <strain evidence="2">Hsosn_3</strain>
        <tissue evidence="2">Leaf</tissue>
    </source>
</reference>
<keyword evidence="3" id="KW-1185">Reference proteome</keyword>
<sequence length="208" mass="23139">MGSSRGNMMPVISKEFCSSSEVVFVVRKRPHVVTGGGFVVTDCRSQNVVFRVEGCGILGKKDELLLRDGDGDPLLLIRRKGGLVEALSIYRQWRGYSTLEYEKSQKPVFRVKEPNYSCIINPNQIKISIDARAYNNHNQDFEIKGYFPDRACSIMDSKGIVIAKVGVKEGLVANNDMYNVLVKPGVDQAFVFGVIAVLDYIYNGSTIC</sequence>
<name>A0AAD8MA17_9APIA</name>
<organism evidence="2 3">
    <name type="scientific">Heracleum sosnowskyi</name>
    <dbReference type="NCBI Taxonomy" id="360622"/>
    <lineage>
        <taxon>Eukaryota</taxon>
        <taxon>Viridiplantae</taxon>
        <taxon>Streptophyta</taxon>
        <taxon>Embryophyta</taxon>
        <taxon>Tracheophyta</taxon>
        <taxon>Spermatophyta</taxon>
        <taxon>Magnoliopsida</taxon>
        <taxon>eudicotyledons</taxon>
        <taxon>Gunneridae</taxon>
        <taxon>Pentapetalae</taxon>
        <taxon>asterids</taxon>
        <taxon>campanulids</taxon>
        <taxon>Apiales</taxon>
        <taxon>Apiaceae</taxon>
        <taxon>Apioideae</taxon>
        <taxon>apioid superclade</taxon>
        <taxon>Tordylieae</taxon>
        <taxon>Tordyliinae</taxon>
        <taxon>Heracleum</taxon>
    </lineage>
</organism>
<reference evidence="2" key="2">
    <citation type="submission" date="2023-05" db="EMBL/GenBank/DDBJ databases">
        <authorList>
            <person name="Schelkunov M.I."/>
        </authorList>
    </citation>
    <scope>NUCLEOTIDE SEQUENCE</scope>
    <source>
        <strain evidence="2">Hsosn_3</strain>
        <tissue evidence="2">Leaf</tissue>
    </source>
</reference>
<dbReference type="Proteomes" id="UP001237642">
    <property type="component" value="Unassembled WGS sequence"/>
</dbReference>
<evidence type="ECO:0000313" key="3">
    <source>
        <dbReference type="Proteomes" id="UP001237642"/>
    </source>
</evidence>
<dbReference type="InterPro" id="IPR007612">
    <property type="entry name" value="LOR"/>
</dbReference>
<protein>
    <submittedName>
        <fullName evidence="2">LURP1-related protein domain containing protein</fullName>
    </submittedName>
</protein>
<dbReference type="PANTHER" id="PTHR31087:SF3">
    <property type="entry name" value="PROTEIN LURP-ONE-RELATED 6"/>
    <property type="match status" value="1"/>
</dbReference>